<feature type="region of interest" description="Disordered" evidence="5">
    <location>
        <begin position="648"/>
        <end position="671"/>
    </location>
</feature>
<feature type="compositionally biased region" description="Polar residues" evidence="5">
    <location>
        <begin position="142"/>
        <end position="151"/>
    </location>
</feature>
<evidence type="ECO:0000256" key="3">
    <source>
        <dbReference type="ARBA" id="ARBA00023242"/>
    </source>
</evidence>
<dbReference type="Gene3D" id="1.25.40.1040">
    <property type="match status" value="2"/>
</dbReference>
<feature type="compositionally biased region" description="Acidic residues" evidence="5">
    <location>
        <begin position="88"/>
        <end position="102"/>
    </location>
</feature>
<dbReference type="Pfam" id="PF05843">
    <property type="entry name" value="Suf"/>
    <property type="match status" value="1"/>
</dbReference>
<dbReference type="GO" id="GO:0005737">
    <property type="term" value="C:cytoplasm"/>
    <property type="evidence" value="ECO:0007669"/>
    <property type="project" value="UniProtKB-SubCell"/>
</dbReference>
<feature type="region of interest" description="Disordered" evidence="5">
    <location>
        <begin position="926"/>
        <end position="1008"/>
    </location>
</feature>
<dbReference type="InterPro" id="IPR008847">
    <property type="entry name" value="Suf"/>
</dbReference>
<dbReference type="AlphaFoldDB" id="A0A4U0VDU1"/>
<comment type="subcellular location">
    <subcellularLocation>
        <location evidence="4">Nucleus</location>
    </subcellularLocation>
    <subcellularLocation>
        <location evidence="4">Cytoplasm</location>
    </subcellularLocation>
    <text evidence="4">Nucleus and/or cytoplasm.</text>
</comment>
<feature type="region of interest" description="Disordered" evidence="5">
    <location>
        <begin position="1027"/>
        <end position="1051"/>
    </location>
</feature>
<evidence type="ECO:0000256" key="5">
    <source>
        <dbReference type="SAM" id="MobiDB-lite"/>
    </source>
</evidence>
<dbReference type="GO" id="GO:0005634">
    <property type="term" value="C:nucleus"/>
    <property type="evidence" value="ECO:0007669"/>
    <property type="project" value="UniProtKB-SubCell"/>
</dbReference>
<dbReference type="SUPFAM" id="SSF48452">
    <property type="entry name" value="TPR-like"/>
    <property type="match status" value="2"/>
</dbReference>
<evidence type="ECO:0000256" key="4">
    <source>
        <dbReference type="RuleBase" id="RU369035"/>
    </source>
</evidence>
<protein>
    <recommendedName>
        <fullName evidence="4">mRNA 3'-end-processing protein RNA14</fullName>
    </recommendedName>
</protein>
<gene>
    <name evidence="7" type="ORF">B0A54_03778</name>
</gene>
<evidence type="ECO:0000256" key="2">
    <source>
        <dbReference type="ARBA" id="ARBA00022737"/>
    </source>
</evidence>
<name>A0A4U0VDU1_9PEZI</name>
<proteinExistence type="predicted"/>
<reference evidence="7 8" key="1">
    <citation type="submission" date="2017-03" db="EMBL/GenBank/DDBJ databases">
        <title>Genomes of endolithic fungi from Antarctica.</title>
        <authorList>
            <person name="Coleine C."/>
            <person name="Masonjones S."/>
            <person name="Stajich J.E."/>
        </authorList>
    </citation>
    <scope>NUCLEOTIDE SEQUENCE [LARGE SCALE GENOMIC DNA]</scope>
    <source>
        <strain evidence="7 8">CCFEE 5311</strain>
    </source>
</reference>
<evidence type="ECO:0000256" key="1">
    <source>
        <dbReference type="ARBA" id="ARBA00002863"/>
    </source>
</evidence>
<feature type="region of interest" description="Disordered" evidence="5">
    <location>
        <begin position="223"/>
        <end position="248"/>
    </location>
</feature>
<dbReference type="InterPro" id="IPR011990">
    <property type="entry name" value="TPR-like_helical_dom_sf"/>
</dbReference>
<dbReference type="GO" id="GO:0180010">
    <property type="term" value="P:co-transcriptional mRNA 3'-end processing, cleavage and polyadenylation pathway"/>
    <property type="evidence" value="ECO:0007669"/>
    <property type="project" value="UniProtKB-UniRule"/>
</dbReference>
<dbReference type="PANTHER" id="PTHR19980">
    <property type="entry name" value="RNA CLEAVAGE STIMULATION FACTOR"/>
    <property type="match status" value="1"/>
</dbReference>
<evidence type="ECO:0000259" key="6">
    <source>
        <dbReference type="Pfam" id="PF05843"/>
    </source>
</evidence>
<feature type="compositionally biased region" description="Acidic residues" evidence="5">
    <location>
        <begin position="649"/>
        <end position="667"/>
    </location>
</feature>
<comment type="function">
    <text evidence="1 4">Component of the cleavage factor IA (CFIA) complex, which is involved in the endonucleolytic cleavage during polyadenylation-dependent pre-mRNA 3'-end formation.</text>
</comment>
<dbReference type="STRING" id="329885.A0A4U0VDU1"/>
<dbReference type="OrthoDB" id="26282at2759"/>
<keyword evidence="2" id="KW-0677">Repeat</keyword>
<dbReference type="Proteomes" id="UP000310066">
    <property type="component" value="Unassembled WGS sequence"/>
</dbReference>
<dbReference type="InterPro" id="IPR045243">
    <property type="entry name" value="Rna14-like"/>
</dbReference>
<dbReference type="SMART" id="SM00386">
    <property type="entry name" value="HAT"/>
    <property type="match status" value="5"/>
</dbReference>
<dbReference type="EMBL" id="NAJP01000007">
    <property type="protein sequence ID" value="TKA46822.1"/>
    <property type="molecule type" value="Genomic_DNA"/>
</dbReference>
<dbReference type="InterPro" id="IPR003107">
    <property type="entry name" value="HAT"/>
</dbReference>
<dbReference type="GO" id="GO:0003729">
    <property type="term" value="F:mRNA binding"/>
    <property type="evidence" value="ECO:0007669"/>
    <property type="project" value="TreeGrafter"/>
</dbReference>
<comment type="caution">
    <text evidence="7">The sequence shown here is derived from an EMBL/GenBank/DDBJ whole genome shotgun (WGS) entry which is preliminary data.</text>
</comment>
<feature type="compositionally biased region" description="Low complexity" evidence="5">
    <location>
        <begin position="162"/>
        <end position="172"/>
    </location>
</feature>
<feature type="region of interest" description="Disordered" evidence="5">
    <location>
        <begin position="1"/>
        <end position="174"/>
    </location>
</feature>
<feature type="compositionally biased region" description="Low complexity" evidence="5">
    <location>
        <begin position="224"/>
        <end position="242"/>
    </location>
</feature>
<feature type="domain" description="Suppressor of forked" evidence="6">
    <location>
        <begin position="250"/>
        <end position="890"/>
    </location>
</feature>
<keyword evidence="4" id="KW-0963">Cytoplasm</keyword>
<organism evidence="7 8">
    <name type="scientific">Friedmanniomyces endolithicus</name>
    <dbReference type="NCBI Taxonomy" id="329885"/>
    <lineage>
        <taxon>Eukaryota</taxon>
        <taxon>Fungi</taxon>
        <taxon>Dikarya</taxon>
        <taxon>Ascomycota</taxon>
        <taxon>Pezizomycotina</taxon>
        <taxon>Dothideomycetes</taxon>
        <taxon>Dothideomycetidae</taxon>
        <taxon>Mycosphaerellales</taxon>
        <taxon>Teratosphaeriaceae</taxon>
        <taxon>Friedmanniomyces</taxon>
    </lineage>
</organism>
<accession>A0A4U0VDU1</accession>
<feature type="compositionally biased region" description="Acidic residues" evidence="5">
    <location>
        <begin position="30"/>
        <end position="39"/>
    </location>
</feature>
<keyword evidence="4" id="KW-0507">mRNA processing</keyword>
<dbReference type="PANTHER" id="PTHR19980:SF0">
    <property type="entry name" value="CLEAVAGE STIMULATION FACTOR SUBUNIT 3"/>
    <property type="match status" value="1"/>
</dbReference>
<keyword evidence="3 4" id="KW-0539">Nucleus</keyword>
<evidence type="ECO:0000313" key="8">
    <source>
        <dbReference type="Proteomes" id="UP000310066"/>
    </source>
</evidence>
<evidence type="ECO:0000313" key="7">
    <source>
        <dbReference type="EMBL" id="TKA46822.1"/>
    </source>
</evidence>
<sequence>MAAYATDGLPDMTEDLPPQTNGDHSYDQQEGGDEDEDYDPSSFNFSDGATEKPGQHMPSAPGATSAVPQYQRHEKAARPKTVGGFVMEESDDDDDDDEEEDSIMTSGAPPPPSQLNDSEGAQSGLGAVAVHEAAGEDVQLASEPTQDSAAAQQLHADSLNGSTASSAMTTTTPLPTDAVQSTIAPAVSQPALSLTTAQHDEGKQAVISPAADAGTISVAAASKPSVNRSSVPSDSSVVLPAPTSQRLPHDKVGRLEDRIKEDPKADVDAWWELIHHYRDKDQLDNARRVFDRMLEVWPTSPTVYLQYLALEHEEFNRSKIDPLFGTSLPIIPSLPLWTEYLSYLRRVFPLIPDPQGVNRTTITSAFEHVIGAVGNDPDSANLWRDYVDFVKSGPGVSGGTGWQDLQKVDALRKAYQQAVKVPTGGVMALWKEYDAFEMQQNKGAARKTLQEMSPHYMTARTAEKQMQAITDGLNRRVVPTLPPVEGYEGDDAFAAQVHRWQAWVEWEKSDPLVLREDDIALYRKRITFVYKQATIFLRFWPRIWYDAAQWCFEQVGAPEDVVAQGEAFLDDGLKANSESVLLTLKKVDRLEEGMQTGNVADELMVANGNKLEAVFEPCHKALYDLVKKTTQRKDKAVAEVRQYFASLPPEEEPEQVSKEDDDNDSIADADSPLDTVIKPLTRAEQLQARIKSIQDPTKAHHKLLIKTVSALWIAKMRSFRRVQGQGAPLKAKKGFRGVFAESRPRGQLSSDVYIASALMEHHCYKDASALKIFERGLKLFPTDEEFAVGYVGHLISVNDLTNARVVFETTVTKILGATKQYEEGERKAKVGVLLRYMHRFESAYGDLAQVRKLEVRLRELVPEGAGGAGARESREQAVFAERFEMRGFDALGVQLVLSGKQVRAKNVAGMITMPDGGRVPMPMPMPMQAQMPAGLQERGDEAGSALRLGPNGPFLGVASPKRPLDEDTDGEGPRKYMRSDSPLKSGRRGGGHAATNSVSNSASGSGGMGGGGGGGFAVKNFAPGHINNNSDTAGAPPMMTSSNGNGFPPAAPSLPNQVSLLLQVLPNASSYRAHIFEAGRMVDLLRGVDVEGARGRFR</sequence>